<organism evidence="2 3">
    <name type="scientific">Umezawaea tangerina</name>
    <dbReference type="NCBI Taxonomy" id="84725"/>
    <lineage>
        <taxon>Bacteria</taxon>
        <taxon>Bacillati</taxon>
        <taxon>Actinomycetota</taxon>
        <taxon>Actinomycetes</taxon>
        <taxon>Pseudonocardiales</taxon>
        <taxon>Pseudonocardiaceae</taxon>
        <taxon>Umezawaea</taxon>
    </lineage>
</organism>
<gene>
    <name evidence="2" type="ORF">CLV43_1203</name>
</gene>
<keyword evidence="3" id="KW-1185">Reference proteome</keyword>
<dbReference type="InterPro" id="IPR050452">
    <property type="entry name" value="Metacaspase"/>
</dbReference>
<dbReference type="InterPro" id="IPR029030">
    <property type="entry name" value="Caspase-like_dom_sf"/>
</dbReference>
<dbReference type="AlphaFoldDB" id="A0A2T0SGQ6"/>
<dbReference type="OrthoDB" id="8447555at2"/>
<feature type="domain" description="Peptidase C14 caspase" evidence="1">
    <location>
        <begin position="6"/>
        <end position="265"/>
    </location>
</feature>
<dbReference type="GO" id="GO:0006508">
    <property type="term" value="P:proteolysis"/>
    <property type="evidence" value="ECO:0007669"/>
    <property type="project" value="InterPro"/>
</dbReference>
<proteinExistence type="predicted"/>
<dbReference type="Proteomes" id="UP000239494">
    <property type="component" value="Unassembled WGS sequence"/>
</dbReference>
<dbReference type="PANTHER" id="PTHR48104:SF30">
    <property type="entry name" value="METACASPASE-1"/>
    <property type="match status" value="1"/>
</dbReference>
<dbReference type="GO" id="GO:0004197">
    <property type="term" value="F:cysteine-type endopeptidase activity"/>
    <property type="evidence" value="ECO:0007669"/>
    <property type="project" value="InterPro"/>
</dbReference>
<dbReference type="PANTHER" id="PTHR48104">
    <property type="entry name" value="METACASPASE-4"/>
    <property type="match status" value="1"/>
</dbReference>
<evidence type="ECO:0000313" key="2">
    <source>
        <dbReference type="EMBL" id="PRY32585.1"/>
    </source>
</evidence>
<name>A0A2T0SGQ6_9PSEU</name>
<reference evidence="2 3" key="1">
    <citation type="submission" date="2018-03" db="EMBL/GenBank/DDBJ databases">
        <title>Genomic Encyclopedia of Archaeal and Bacterial Type Strains, Phase II (KMG-II): from individual species to whole genera.</title>
        <authorList>
            <person name="Goeker M."/>
        </authorList>
    </citation>
    <scope>NUCLEOTIDE SEQUENCE [LARGE SCALE GENOMIC DNA]</scope>
    <source>
        <strain evidence="2 3">DSM 44720</strain>
    </source>
</reference>
<comment type="caution">
    <text evidence="2">The sequence shown here is derived from an EMBL/GenBank/DDBJ whole genome shotgun (WGS) entry which is preliminary data.</text>
</comment>
<dbReference type="InterPro" id="IPR011600">
    <property type="entry name" value="Pept_C14_caspase"/>
</dbReference>
<protein>
    <submittedName>
        <fullName evidence="2">Putative caspase-like protein</fullName>
    </submittedName>
</protein>
<dbReference type="SUPFAM" id="SSF52129">
    <property type="entry name" value="Caspase-like"/>
    <property type="match status" value="1"/>
</dbReference>
<accession>A0A2T0SGQ6</accession>
<dbReference type="Gene3D" id="3.40.50.1460">
    <property type="match status" value="1"/>
</dbReference>
<evidence type="ECO:0000313" key="3">
    <source>
        <dbReference type="Proteomes" id="UP000239494"/>
    </source>
</evidence>
<dbReference type="Pfam" id="PF00656">
    <property type="entry name" value="Peptidase_C14"/>
    <property type="match status" value="1"/>
</dbReference>
<dbReference type="GO" id="GO:0005737">
    <property type="term" value="C:cytoplasm"/>
    <property type="evidence" value="ECO:0007669"/>
    <property type="project" value="TreeGrafter"/>
</dbReference>
<dbReference type="RefSeq" id="WP_106195999.1">
    <property type="nucleotide sequence ID" value="NZ_PVTF01000020.1"/>
</dbReference>
<sequence length="274" mass="29654">MSKSYVLSVGIDKYQSIAIPNLSWAANDARVFYDELTQGRASTSVESLLLIDDQATTSTIRDAMGDWLKTANEEDNIVAFFAGHGARELPVGADIRNGTEAYLLPSDADMDHLYATSISLSNELPIILKRISAGNVTFIFDCCLAGSSRTFDSKFRSRGMDGPNFTKIQAISDVWLNAAVTADNGSLHDVGEGVSVLMACGPNQVALEDSALKHGVFTYHLLEVLAEYRKSGSISVSLGNVYAEVVKLVLDHTQATQVPVLEGRLADQQLYVGR</sequence>
<dbReference type="EMBL" id="PVTF01000020">
    <property type="protein sequence ID" value="PRY32585.1"/>
    <property type="molecule type" value="Genomic_DNA"/>
</dbReference>
<evidence type="ECO:0000259" key="1">
    <source>
        <dbReference type="Pfam" id="PF00656"/>
    </source>
</evidence>